<dbReference type="RefSeq" id="WP_063968527.1">
    <property type="nucleotide sequence ID" value="NZ_JAMXLT020000002.1"/>
</dbReference>
<accession>A0ABU4JDI4</accession>
<gene>
    <name evidence="1" type="ORF">NG800_002240</name>
</gene>
<sequence>MEIQLNKIFKILWLLLFFITCKGQDDKPTKQQEKKHTKENKIDFLDKKYFSLYSLDANNKIPTMSYYDKKIGQFTLYYLGKNKELQQLWDNFDSKNNLTYEEAPDENYYNNLNKLIRQKLNISNYDIFSEYITPQYLKIEKDELLYSYPLIKKIINIKTKIMSAYL</sequence>
<evidence type="ECO:0000313" key="1">
    <source>
        <dbReference type="EMBL" id="MDW8547712.1"/>
    </source>
</evidence>
<reference evidence="1 2" key="1">
    <citation type="submission" date="2023-11" db="EMBL/GenBank/DDBJ databases">
        <title>First isolation, identification, and characterization of non-pathogenic Epilithonimonas ginsengisoli isolated from diseased farmed rainbow trout (Oncorhynchus mykiss) in Chile.</title>
        <authorList>
            <person name="Miranda C.D."/>
            <person name="Irgang R."/>
            <person name="Concha C."/>
            <person name="Rojas R."/>
            <person name="Avendano R."/>
        </authorList>
    </citation>
    <scope>NUCLEOTIDE SEQUENCE [LARGE SCALE GENOMIC DNA]</scope>
    <source>
        <strain evidence="1 2">FP99</strain>
    </source>
</reference>
<organism evidence="1 2">
    <name type="scientific">Epilithonimonas ginsengisoli</name>
    <dbReference type="NCBI Taxonomy" id="1245592"/>
    <lineage>
        <taxon>Bacteria</taxon>
        <taxon>Pseudomonadati</taxon>
        <taxon>Bacteroidota</taxon>
        <taxon>Flavobacteriia</taxon>
        <taxon>Flavobacteriales</taxon>
        <taxon>Weeksellaceae</taxon>
        <taxon>Chryseobacterium group</taxon>
        <taxon>Epilithonimonas</taxon>
    </lineage>
</organism>
<name>A0ABU4JDI4_9FLAO</name>
<comment type="caution">
    <text evidence="1">The sequence shown here is derived from an EMBL/GenBank/DDBJ whole genome shotgun (WGS) entry which is preliminary data.</text>
</comment>
<keyword evidence="2" id="KW-1185">Reference proteome</keyword>
<dbReference type="Proteomes" id="UP001204439">
    <property type="component" value="Unassembled WGS sequence"/>
</dbReference>
<proteinExistence type="predicted"/>
<evidence type="ECO:0000313" key="2">
    <source>
        <dbReference type="Proteomes" id="UP001204439"/>
    </source>
</evidence>
<dbReference type="EMBL" id="JAMXLT020000002">
    <property type="protein sequence ID" value="MDW8547712.1"/>
    <property type="molecule type" value="Genomic_DNA"/>
</dbReference>
<protein>
    <submittedName>
        <fullName evidence="1">Uncharacterized protein</fullName>
    </submittedName>
</protein>